<evidence type="ECO:0000313" key="4">
    <source>
        <dbReference type="Proteomes" id="UP000005952"/>
    </source>
</evidence>
<feature type="domain" description="Acyltransferase 3" evidence="2">
    <location>
        <begin position="42"/>
        <end position="357"/>
    </location>
</feature>
<dbReference type="EMBL" id="CP005587">
    <property type="protein sequence ID" value="AGK57398.1"/>
    <property type="molecule type" value="Genomic_DNA"/>
</dbReference>
<feature type="transmembrane region" description="Helical" evidence="1">
    <location>
        <begin position="116"/>
        <end position="138"/>
    </location>
</feature>
<protein>
    <submittedName>
        <fullName evidence="3">Acyltransferase 3</fullName>
    </submittedName>
</protein>
<dbReference type="Pfam" id="PF01757">
    <property type="entry name" value="Acyl_transf_3"/>
    <property type="match status" value="1"/>
</dbReference>
<dbReference type="AlphaFoldDB" id="N0B331"/>
<feature type="transmembrane region" description="Helical" evidence="1">
    <location>
        <begin position="341"/>
        <end position="362"/>
    </location>
</feature>
<dbReference type="Proteomes" id="UP000005952">
    <property type="component" value="Chromosome"/>
</dbReference>
<proteinExistence type="predicted"/>
<reference evidence="3 4" key="1">
    <citation type="journal article" date="2013" name="Genome Announc.">
        <title>Genome sequences for three denitrifying bacterial strains isolated from a uranium- and nitrate-contaminated subsurface environment.</title>
        <authorList>
            <person name="Venkatramanan R."/>
            <person name="Prakash O."/>
            <person name="Woyke T."/>
            <person name="Chain P."/>
            <person name="Goodwin L.A."/>
            <person name="Watson D."/>
            <person name="Brooks S."/>
            <person name="Kostka J.E."/>
            <person name="Green S.J."/>
        </authorList>
    </citation>
    <scope>NUCLEOTIDE SEQUENCE [LARGE SCALE GENOMIC DNA]</scope>
    <source>
        <strain evidence="3 4">1NES1</strain>
    </source>
</reference>
<name>N0B331_9HYPH</name>
<dbReference type="GO" id="GO:0000271">
    <property type="term" value="P:polysaccharide biosynthetic process"/>
    <property type="evidence" value="ECO:0007669"/>
    <property type="project" value="TreeGrafter"/>
</dbReference>
<dbReference type="eggNOG" id="COG1835">
    <property type="taxonomic scope" value="Bacteria"/>
</dbReference>
<evidence type="ECO:0000259" key="2">
    <source>
        <dbReference type="Pfam" id="PF01757"/>
    </source>
</evidence>
<feature type="transmembrane region" description="Helical" evidence="1">
    <location>
        <begin position="286"/>
        <end position="304"/>
    </location>
</feature>
<dbReference type="PANTHER" id="PTHR23028:SF131">
    <property type="entry name" value="BLR2367 PROTEIN"/>
    <property type="match status" value="1"/>
</dbReference>
<feature type="transmembrane region" description="Helical" evidence="1">
    <location>
        <begin position="74"/>
        <end position="96"/>
    </location>
</feature>
<feature type="transmembrane region" description="Helical" evidence="1">
    <location>
        <begin position="186"/>
        <end position="204"/>
    </location>
</feature>
<organism evidence="3 4">
    <name type="scientific">Hyphomicrobium denitrificans 1NES1</name>
    <dbReference type="NCBI Taxonomy" id="670307"/>
    <lineage>
        <taxon>Bacteria</taxon>
        <taxon>Pseudomonadati</taxon>
        <taxon>Pseudomonadota</taxon>
        <taxon>Alphaproteobacteria</taxon>
        <taxon>Hyphomicrobiales</taxon>
        <taxon>Hyphomicrobiaceae</taxon>
        <taxon>Hyphomicrobium</taxon>
    </lineage>
</organism>
<feature type="transmembrane region" description="Helical" evidence="1">
    <location>
        <begin position="211"/>
        <end position="228"/>
    </location>
</feature>
<sequence length="388" mass="42087">MQCASRRADGFNPAHLGIMNIRALLANSPRLADILSPQRNSFGVLRFAMATLVLVSHSYLYSAGTSAAEPLQPWLGRSLGECAVRVFFILSGVMVAQSFDRSRGIVDFTVARALRIFPALIVCVLAVAFVVGPFVSALPASEYFRSPELYSYAAKTLMLATGSAPLPGVFETNAYATYVNSSLWTLKYEVACYLGLGILGAAGLFDQKLRWFAVAGLAVVVATVSLSLPANPDDYGFTQNLRYFIVYFYGGVLAYLLRSYLVVAGVALLPLFLIFVASVRTPFAEVGAMLFLGYGALWAGTKMWGPLRGLCNRTDASFGIYIFAGPVQQTLLWLFPSISPVVLTLAAFAIVLPMAIASWRIVEKPSLRLRPVVTNSLTMRRRSVPVSG</sequence>
<dbReference type="InterPro" id="IPR002656">
    <property type="entry name" value="Acyl_transf_3_dom"/>
</dbReference>
<dbReference type="KEGG" id="hdt:HYPDE_28593"/>
<keyword evidence="3" id="KW-0012">Acyltransferase</keyword>
<keyword evidence="1" id="KW-0472">Membrane</keyword>
<dbReference type="PANTHER" id="PTHR23028">
    <property type="entry name" value="ACETYLTRANSFERASE"/>
    <property type="match status" value="1"/>
</dbReference>
<dbReference type="GO" id="GO:0016747">
    <property type="term" value="F:acyltransferase activity, transferring groups other than amino-acyl groups"/>
    <property type="evidence" value="ECO:0007669"/>
    <property type="project" value="InterPro"/>
</dbReference>
<evidence type="ECO:0000256" key="1">
    <source>
        <dbReference type="SAM" id="Phobius"/>
    </source>
</evidence>
<accession>N0B331</accession>
<gene>
    <name evidence="3" type="ORF">HYPDE_28593</name>
</gene>
<keyword evidence="4" id="KW-1185">Reference proteome</keyword>
<dbReference type="InterPro" id="IPR050879">
    <property type="entry name" value="Acyltransferase_3"/>
</dbReference>
<keyword evidence="1" id="KW-0812">Transmembrane</keyword>
<feature type="transmembrane region" description="Helical" evidence="1">
    <location>
        <begin position="44"/>
        <end position="62"/>
    </location>
</feature>
<dbReference type="HOGENOM" id="CLU_005679_0_1_5"/>
<keyword evidence="1" id="KW-1133">Transmembrane helix</keyword>
<dbReference type="GO" id="GO:0016020">
    <property type="term" value="C:membrane"/>
    <property type="evidence" value="ECO:0007669"/>
    <property type="project" value="TreeGrafter"/>
</dbReference>
<feature type="transmembrane region" description="Helical" evidence="1">
    <location>
        <begin position="240"/>
        <end position="257"/>
    </location>
</feature>
<keyword evidence="3" id="KW-0808">Transferase</keyword>
<evidence type="ECO:0000313" key="3">
    <source>
        <dbReference type="EMBL" id="AGK57398.1"/>
    </source>
</evidence>
<dbReference type="STRING" id="670307.HYPDE_28593"/>